<evidence type="ECO:0000313" key="9">
    <source>
        <dbReference type="EMBL" id="SDC69461.1"/>
    </source>
</evidence>
<evidence type="ECO:0000259" key="8">
    <source>
        <dbReference type="PROSITE" id="PS50110"/>
    </source>
</evidence>
<evidence type="ECO:0000256" key="3">
    <source>
        <dbReference type="ARBA" id="ARBA00023015"/>
    </source>
</evidence>
<dbReference type="GO" id="GO:0000160">
    <property type="term" value="P:phosphorelay signal transduction system"/>
    <property type="evidence" value="ECO:0007669"/>
    <property type="project" value="InterPro"/>
</dbReference>
<dbReference type="Pfam" id="PF00196">
    <property type="entry name" value="GerE"/>
    <property type="match status" value="1"/>
</dbReference>
<keyword evidence="5" id="KW-0804">Transcription</keyword>
<dbReference type="CDD" id="cd06170">
    <property type="entry name" value="LuxR_C_like"/>
    <property type="match status" value="1"/>
</dbReference>
<dbReference type="PRINTS" id="PR00038">
    <property type="entry name" value="HTHLUXR"/>
</dbReference>
<dbReference type="STRING" id="361279.SAMN05421663_103375"/>
<accession>A0A1G6NP79</accession>
<dbReference type="Gene3D" id="3.40.50.2300">
    <property type="match status" value="1"/>
</dbReference>
<reference evidence="10" key="1">
    <citation type="submission" date="2016-10" db="EMBL/GenBank/DDBJ databases">
        <authorList>
            <person name="Varghese N."/>
            <person name="Submissions S."/>
        </authorList>
    </citation>
    <scope>NUCLEOTIDE SEQUENCE [LARGE SCALE GENOMIC DNA]</scope>
    <source>
        <strain evidence="10">DSM 21620</strain>
    </source>
</reference>
<dbReference type="PROSITE" id="PS50043">
    <property type="entry name" value="HTH_LUXR_2"/>
    <property type="match status" value="1"/>
</dbReference>
<evidence type="ECO:0000259" key="7">
    <source>
        <dbReference type="PROSITE" id="PS50043"/>
    </source>
</evidence>
<dbReference type="GO" id="GO:0006355">
    <property type="term" value="P:regulation of DNA-templated transcription"/>
    <property type="evidence" value="ECO:0007669"/>
    <property type="project" value="InterPro"/>
</dbReference>
<dbReference type="SMART" id="SM00448">
    <property type="entry name" value="REC"/>
    <property type="match status" value="1"/>
</dbReference>
<dbReference type="PANTHER" id="PTHR43214:SF42">
    <property type="entry name" value="TRANSCRIPTIONAL REGULATORY PROTEIN DESR"/>
    <property type="match status" value="1"/>
</dbReference>
<dbReference type="SUPFAM" id="SSF46894">
    <property type="entry name" value="C-terminal effector domain of the bipartite response regulators"/>
    <property type="match status" value="1"/>
</dbReference>
<feature type="modified residue" description="4-aspartylphosphate" evidence="6">
    <location>
        <position position="54"/>
    </location>
</feature>
<protein>
    <submittedName>
        <fullName evidence="9">Two-component system, NarL family, response regulator DesR</fullName>
    </submittedName>
</protein>
<dbReference type="PROSITE" id="PS50110">
    <property type="entry name" value="RESPONSE_REGULATORY"/>
    <property type="match status" value="1"/>
</dbReference>
<evidence type="ECO:0000256" key="1">
    <source>
        <dbReference type="ARBA" id="ARBA00004496"/>
    </source>
</evidence>
<evidence type="ECO:0000256" key="6">
    <source>
        <dbReference type="PROSITE-ProRule" id="PRU00169"/>
    </source>
</evidence>
<proteinExistence type="predicted"/>
<dbReference type="InterPro" id="IPR000792">
    <property type="entry name" value="Tscrpt_reg_LuxR_C"/>
</dbReference>
<sequence length="202" mass="22905">MIRMLLADDQNMLRGAMATMLDLEEDFFVASQAATGEEVLQALETKTYDLLILDIEMPKSSGLEVVDWMRQNNRSEKVLMLTTFSTAAYVKEAMKMKVEGYLLKDTPSDQLALAVRDIVYLGRTVISPEITYQFVQGVDNPLSKREKQILHLAERGYSTKQIAGELFLSPGTVRNYFSELMDKLGAQNRSQAVYIAKEKEYI</sequence>
<keyword evidence="4" id="KW-0238">DNA-binding</keyword>
<dbReference type="InterPro" id="IPR039420">
    <property type="entry name" value="WalR-like"/>
</dbReference>
<organism evidence="9 10">
    <name type="scientific">Terribacillus halophilus</name>
    <dbReference type="NCBI Taxonomy" id="361279"/>
    <lineage>
        <taxon>Bacteria</taxon>
        <taxon>Bacillati</taxon>
        <taxon>Bacillota</taxon>
        <taxon>Bacilli</taxon>
        <taxon>Bacillales</taxon>
        <taxon>Bacillaceae</taxon>
        <taxon>Terribacillus</taxon>
    </lineage>
</organism>
<dbReference type="PANTHER" id="PTHR43214">
    <property type="entry name" value="TWO-COMPONENT RESPONSE REGULATOR"/>
    <property type="match status" value="1"/>
</dbReference>
<comment type="subcellular location">
    <subcellularLocation>
        <location evidence="1">Cytoplasm</location>
    </subcellularLocation>
</comment>
<dbReference type="Proteomes" id="UP000198666">
    <property type="component" value="Unassembled WGS sequence"/>
</dbReference>
<dbReference type="InterPro" id="IPR001789">
    <property type="entry name" value="Sig_transdc_resp-reg_receiver"/>
</dbReference>
<feature type="domain" description="HTH luxR-type" evidence="7">
    <location>
        <begin position="135"/>
        <end position="200"/>
    </location>
</feature>
<dbReference type="SMART" id="SM00421">
    <property type="entry name" value="HTH_LUXR"/>
    <property type="match status" value="1"/>
</dbReference>
<dbReference type="SUPFAM" id="SSF52172">
    <property type="entry name" value="CheY-like"/>
    <property type="match status" value="1"/>
</dbReference>
<keyword evidence="10" id="KW-1185">Reference proteome</keyword>
<dbReference type="InterPro" id="IPR016032">
    <property type="entry name" value="Sig_transdc_resp-reg_C-effctor"/>
</dbReference>
<dbReference type="Pfam" id="PF00072">
    <property type="entry name" value="Response_reg"/>
    <property type="match status" value="1"/>
</dbReference>
<feature type="domain" description="Response regulatory" evidence="8">
    <location>
        <begin position="3"/>
        <end position="119"/>
    </location>
</feature>
<evidence type="ECO:0000256" key="4">
    <source>
        <dbReference type="ARBA" id="ARBA00023125"/>
    </source>
</evidence>
<evidence type="ECO:0000256" key="2">
    <source>
        <dbReference type="ARBA" id="ARBA00022553"/>
    </source>
</evidence>
<evidence type="ECO:0000313" key="10">
    <source>
        <dbReference type="Proteomes" id="UP000198666"/>
    </source>
</evidence>
<evidence type="ECO:0000256" key="5">
    <source>
        <dbReference type="ARBA" id="ARBA00023163"/>
    </source>
</evidence>
<keyword evidence="3" id="KW-0805">Transcription regulation</keyword>
<dbReference type="GO" id="GO:0005737">
    <property type="term" value="C:cytoplasm"/>
    <property type="evidence" value="ECO:0007669"/>
    <property type="project" value="UniProtKB-SubCell"/>
</dbReference>
<name>A0A1G6NP79_9BACI</name>
<keyword evidence="2 6" id="KW-0597">Phosphoprotein</keyword>
<dbReference type="GO" id="GO:0003677">
    <property type="term" value="F:DNA binding"/>
    <property type="evidence" value="ECO:0007669"/>
    <property type="project" value="UniProtKB-KW"/>
</dbReference>
<dbReference type="EMBL" id="FMZB01000003">
    <property type="protein sequence ID" value="SDC69461.1"/>
    <property type="molecule type" value="Genomic_DNA"/>
</dbReference>
<dbReference type="RefSeq" id="WP_212733360.1">
    <property type="nucleotide sequence ID" value="NZ_FMZB01000003.1"/>
</dbReference>
<dbReference type="AlphaFoldDB" id="A0A1G6NP79"/>
<dbReference type="InterPro" id="IPR011006">
    <property type="entry name" value="CheY-like_superfamily"/>
</dbReference>
<gene>
    <name evidence="9" type="ORF">SAMN05421663_103375</name>
</gene>